<evidence type="ECO:0000256" key="4">
    <source>
        <dbReference type="SAM" id="MobiDB-lite"/>
    </source>
</evidence>
<dbReference type="Pfam" id="PF13306">
    <property type="entry name" value="LRR_5"/>
    <property type="match status" value="1"/>
</dbReference>
<feature type="region of interest" description="Disordered" evidence="4">
    <location>
        <begin position="306"/>
        <end position="402"/>
    </location>
</feature>
<dbReference type="PANTHER" id="PTHR45712">
    <property type="entry name" value="AGAP008170-PA"/>
    <property type="match status" value="1"/>
</dbReference>
<dbReference type="eggNOG" id="KOG0619">
    <property type="taxonomic scope" value="Eukaryota"/>
</dbReference>
<dbReference type="PROSITE" id="PS51450">
    <property type="entry name" value="LRR"/>
    <property type="match status" value="2"/>
</dbReference>
<dbReference type="InParanoid" id="C3ZYN4"/>
<accession>C3ZYN4</accession>
<feature type="domain" description="LRRCT" evidence="7">
    <location>
        <begin position="230"/>
        <end position="280"/>
    </location>
</feature>
<feature type="compositionally biased region" description="Low complexity" evidence="4">
    <location>
        <begin position="344"/>
        <end position="353"/>
    </location>
</feature>
<feature type="compositionally biased region" description="Polar residues" evidence="4">
    <location>
        <begin position="325"/>
        <end position="337"/>
    </location>
</feature>
<dbReference type="SMART" id="SM00082">
    <property type="entry name" value="LRRCT"/>
    <property type="match status" value="1"/>
</dbReference>
<feature type="transmembrane region" description="Helical" evidence="5">
    <location>
        <begin position="425"/>
        <end position="449"/>
    </location>
</feature>
<organism>
    <name type="scientific">Branchiostoma floridae</name>
    <name type="common">Florida lancelet</name>
    <name type="synonym">Amphioxus</name>
    <dbReference type="NCBI Taxonomy" id="7739"/>
    <lineage>
        <taxon>Eukaryota</taxon>
        <taxon>Metazoa</taxon>
        <taxon>Chordata</taxon>
        <taxon>Cephalochordata</taxon>
        <taxon>Leptocardii</taxon>
        <taxon>Amphioxiformes</taxon>
        <taxon>Branchiostomatidae</taxon>
        <taxon>Branchiostoma</taxon>
    </lineage>
</organism>
<name>C3ZYN4_BRAFL</name>
<dbReference type="SUPFAM" id="SSF52058">
    <property type="entry name" value="L domain-like"/>
    <property type="match status" value="1"/>
</dbReference>
<dbReference type="InterPro" id="IPR000483">
    <property type="entry name" value="Cys-rich_flank_reg_C"/>
</dbReference>
<feature type="compositionally biased region" description="Low complexity" evidence="4">
    <location>
        <begin position="310"/>
        <end position="324"/>
    </location>
</feature>
<feature type="compositionally biased region" description="Polar residues" evidence="4">
    <location>
        <begin position="393"/>
        <end position="402"/>
    </location>
</feature>
<dbReference type="InterPro" id="IPR026906">
    <property type="entry name" value="LRR_5"/>
</dbReference>
<feature type="region of interest" description="Disordered" evidence="4">
    <location>
        <begin position="489"/>
        <end position="547"/>
    </location>
</feature>
<evidence type="ECO:0000256" key="6">
    <source>
        <dbReference type="SAM" id="SignalP"/>
    </source>
</evidence>
<proteinExistence type="predicted"/>
<gene>
    <name evidence="8" type="ORF">BRAFLDRAFT_108980</name>
</gene>
<keyword evidence="5" id="KW-0472">Membrane</keyword>
<evidence type="ECO:0000256" key="3">
    <source>
        <dbReference type="ARBA" id="ARBA00022737"/>
    </source>
</evidence>
<dbReference type="EMBL" id="GG666733">
    <property type="protein sequence ID" value="EEN42336.1"/>
    <property type="molecule type" value="Genomic_DNA"/>
</dbReference>
<dbReference type="FunFam" id="3.80.10.10:FF:000169">
    <property type="entry name" value="TLR4 interactor with leucine rich repeats"/>
    <property type="match status" value="1"/>
</dbReference>
<keyword evidence="5" id="KW-0812">Transmembrane</keyword>
<evidence type="ECO:0000256" key="1">
    <source>
        <dbReference type="ARBA" id="ARBA00022614"/>
    </source>
</evidence>
<evidence type="ECO:0000259" key="7">
    <source>
        <dbReference type="SMART" id="SM00082"/>
    </source>
</evidence>
<feature type="compositionally biased region" description="Basic and acidic residues" evidence="4">
    <location>
        <begin position="537"/>
        <end position="547"/>
    </location>
</feature>
<keyword evidence="2 6" id="KW-0732">Signal</keyword>
<dbReference type="PANTHER" id="PTHR45712:SF22">
    <property type="entry name" value="INSULIN-LIKE GROWTH FACTOR-BINDING PROTEIN COMPLEX ACID LABILE SUBUNIT"/>
    <property type="match status" value="1"/>
</dbReference>
<sequence>MHMANKMKHLLVLLLIILKETRPTTACSSSCSLSSCNCRDKGLNSVPQFLPTNIIYLNLYGNEITILRPYDFSRYKALLTLHLAANQISSISSTAFYNLTNLHGLRLFANRLTSLQVHMFEGLDNLEILDLHHNGMTSIEEGTFNSTPKLHTLDLRHNSISTIAPDTFSNLPQLSSLDLSSNRMNTFPVGLFSNLSTVSNLDIENNQMETLPPEAYDILASISTSNLGSNPWQCDCRMLPFKQRMTGSYLFEYTITCAGPGSFQGKSLLQDVNPEDLICEETTASPSPSTSTPVVQPRVFTSLLSTSFKTPSTTNNTVSTPGPSVSTPGLSTVSPSPTDIVEKSTSTVQQSSTPPMASETHIADSTPYLSTVSTSSSSEPTESPQSSTSPRPNSASTASASTHVLPEMTESKPGPSFVWFSLPSFLNGLLGAAVLLAGLLVIRAIFFTIRCIHKRRTREAPSSQNSTVSFANTNLPAAVTTVGGHVQTGQDRSSIATSTEGYSDVIPTFPPPPPTAGAGSQAGYQNVSAAAHGADANARHQYEALTR</sequence>
<dbReference type="AlphaFoldDB" id="C3ZYN4"/>
<dbReference type="InterPro" id="IPR003591">
    <property type="entry name" value="Leu-rich_rpt_typical-subtyp"/>
</dbReference>
<dbReference type="InterPro" id="IPR050333">
    <property type="entry name" value="SLRP"/>
</dbReference>
<dbReference type="Gene3D" id="3.80.10.10">
    <property type="entry name" value="Ribonuclease Inhibitor"/>
    <property type="match status" value="2"/>
</dbReference>
<keyword evidence="1" id="KW-0433">Leucine-rich repeat</keyword>
<reference evidence="8" key="1">
    <citation type="journal article" date="2008" name="Nature">
        <title>The amphioxus genome and the evolution of the chordate karyotype.</title>
        <authorList>
            <consortium name="US DOE Joint Genome Institute (JGI-PGF)"/>
            <person name="Putnam N.H."/>
            <person name="Butts T."/>
            <person name="Ferrier D.E.K."/>
            <person name="Furlong R.F."/>
            <person name="Hellsten U."/>
            <person name="Kawashima T."/>
            <person name="Robinson-Rechavi M."/>
            <person name="Shoguchi E."/>
            <person name="Terry A."/>
            <person name="Yu J.-K."/>
            <person name="Benito-Gutierrez E.L."/>
            <person name="Dubchak I."/>
            <person name="Garcia-Fernandez J."/>
            <person name="Gibson-Brown J.J."/>
            <person name="Grigoriev I.V."/>
            <person name="Horton A.C."/>
            <person name="de Jong P.J."/>
            <person name="Jurka J."/>
            <person name="Kapitonov V.V."/>
            <person name="Kohara Y."/>
            <person name="Kuroki Y."/>
            <person name="Lindquist E."/>
            <person name="Lucas S."/>
            <person name="Osoegawa K."/>
            <person name="Pennacchio L.A."/>
            <person name="Salamov A.A."/>
            <person name="Satou Y."/>
            <person name="Sauka-Spengler T."/>
            <person name="Schmutz J."/>
            <person name="Shin-I T."/>
            <person name="Toyoda A."/>
            <person name="Bronner-Fraser M."/>
            <person name="Fujiyama A."/>
            <person name="Holland L.Z."/>
            <person name="Holland P.W.H."/>
            <person name="Satoh N."/>
            <person name="Rokhsar D.S."/>
        </authorList>
    </citation>
    <scope>NUCLEOTIDE SEQUENCE [LARGE SCALE GENOMIC DNA]</scope>
    <source>
        <strain evidence="8">S238N-H82</strain>
        <tissue evidence="8">Testes</tissue>
    </source>
</reference>
<dbReference type="InterPro" id="IPR001611">
    <property type="entry name" value="Leu-rich_rpt"/>
</dbReference>
<feature type="chain" id="PRO_5002935344" description="LRRCT domain-containing protein" evidence="6">
    <location>
        <begin position="27"/>
        <end position="547"/>
    </location>
</feature>
<protein>
    <recommendedName>
        <fullName evidence="7">LRRCT domain-containing protein</fullName>
    </recommendedName>
</protein>
<evidence type="ECO:0000313" key="8">
    <source>
        <dbReference type="EMBL" id="EEN42336.1"/>
    </source>
</evidence>
<keyword evidence="5" id="KW-1133">Transmembrane helix</keyword>
<dbReference type="Pfam" id="PF13855">
    <property type="entry name" value="LRR_8"/>
    <property type="match status" value="1"/>
</dbReference>
<evidence type="ECO:0000256" key="2">
    <source>
        <dbReference type="ARBA" id="ARBA00022729"/>
    </source>
</evidence>
<dbReference type="InterPro" id="IPR032675">
    <property type="entry name" value="LRR_dom_sf"/>
</dbReference>
<feature type="signal peptide" evidence="6">
    <location>
        <begin position="1"/>
        <end position="26"/>
    </location>
</feature>
<keyword evidence="3" id="KW-0677">Repeat</keyword>
<feature type="compositionally biased region" description="Low complexity" evidence="4">
    <location>
        <begin position="365"/>
        <end position="392"/>
    </location>
</feature>
<evidence type="ECO:0000256" key="5">
    <source>
        <dbReference type="SAM" id="Phobius"/>
    </source>
</evidence>
<feature type="compositionally biased region" description="Polar residues" evidence="4">
    <location>
        <begin position="489"/>
        <end position="501"/>
    </location>
</feature>
<dbReference type="SMART" id="SM00369">
    <property type="entry name" value="LRR_TYP"/>
    <property type="match status" value="7"/>
</dbReference>